<protein>
    <submittedName>
        <fullName evidence="1">Uncharacterized protein</fullName>
    </submittedName>
</protein>
<proteinExistence type="predicted"/>
<dbReference type="Proteomes" id="UP001054252">
    <property type="component" value="Unassembled WGS sequence"/>
</dbReference>
<dbReference type="EMBL" id="BPVZ01000276">
    <property type="protein sequence ID" value="GKV48943.1"/>
    <property type="molecule type" value="Genomic_DNA"/>
</dbReference>
<sequence>MPCLQPIPQPNVNSPLFSATLKFYLVPCICCKNSTRWDGEGWQAVGIGKARESREKERGDKRGGKLCIGGEKEDLRRQLRN</sequence>
<reference evidence="1 2" key="1">
    <citation type="journal article" date="2021" name="Commun. Biol.">
        <title>The genome of Shorea leprosula (Dipterocarpaceae) highlights the ecological relevance of drought in aseasonal tropical rainforests.</title>
        <authorList>
            <person name="Ng K.K.S."/>
            <person name="Kobayashi M.J."/>
            <person name="Fawcett J.A."/>
            <person name="Hatakeyama M."/>
            <person name="Paape T."/>
            <person name="Ng C.H."/>
            <person name="Ang C.C."/>
            <person name="Tnah L.H."/>
            <person name="Lee C.T."/>
            <person name="Nishiyama T."/>
            <person name="Sese J."/>
            <person name="O'Brien M.J."/>
            <person name="Copetti D."/>
            <person name="Mohd Noor M.I."/>
            <person name="Ong R.C."/>
            <person name="Putra M."/>
            <person name="Sireger I.Z."/>
            <person name="Indrioko S."/>
            <person name="Kosugi Y."/>
            <person name="Izuno A."/>
            <person name="Isagi Y."/>
            <person name="Lee S.L."/>
            <person name="Shimizu K.K."/>
        </authorList>
    </citation>
    <scope>NUCLEOTIDE SEQUENCE [LARGE SCALE GENOMIC DNA]</scope>
    <source>
        <strain evidence="1">214</strain>
    </source>
</reference>
<evidence type="ECO:0000313" key="1">
    <source>
        <dbReference type="EMBL" id="GKV48943.1"/>
    </source>
</evidence>
<evidence type="ECO:0000313" key="2">
    <source>
        <dbReference type="Proteomes" id="UP001054252"/>
    </source>
</evidence>
<organism evidence="1 2">
    <name type="scientific">Rubroshorea leprosula</name>
    <dbReference type="NCBI Taxonomy" id="152421"/>
    <lineage>
        <taxon>Eukaryota</taxon>
        <taxon>Viridiplantae</taxon>
        <taxon>Streptophyta</taxon>
        <taxon>Embryophyta</taxon>
        <taxon>Tracheophyta</taxon>
        <taxon>Spermatophyta</taxon>
        <taxon>Magnoliopsida</taxon>
        <taxon>eudicotyledons</taxon>
        <taxon>Gunneridae</taxon>
        <taxon>Pentapetalae</taxon>
        <taxon>rosids</taxon>
        <taxon>malvids</taxon>
        <taxon>Malvales</taxon>
        <taxon>Dipterocarpaceae</taxon>
        <taxon>Rubroshorea</taxon>
    </lineage>
</organism>
<gene>
    <name evidence="1" type="ORF">SLEP1_g55722</name>
</gene>
<dbReference type="AlphaFoldDB" id="A0AAV5MHE1"/>
<accession>A0AAV5MHE1</accession>
<keyword evidence="2" id="KW-1185">Reference proteome</keyword>
<comment type="caution">
    <text evidence="1">The sequence shown here is derived from an EMBL/GenBank/DDBJ whole genome shotgun (WGS) entry which is preliminary data.</text>
</comment>
<name>A0AAV5MHE1_9ROSI</name>